<feature type="transmembrane region" description="Helical" evidence="1">
    <location>
        <begin position="6"/>
        <end position="22"/>
    </location>
</feature>
<evidence type="ECO:0000256" key="1">
    <source>
        <dbReference type="SAM" id="Phobius"/>
    </source>
</evidence>
<feature type="transmembrane region" description="Helical" evidence="1">
    <location>
        <begin position="174"/>
        <end position="193"/>
    </location>
</feature>
<feature type="transmembrane region" description="Helical" evidence="1">
    <location>
        <begin position="29"/>
        <end position="47"/>
    </location>
</feature>
<proteinExistence type="predicted"/>
<feature type="transmembrane region" description="Helical" evidence="1">
    <location>
        <begin position="59"/>
        <end position="79"/>
    </location>
</feature>
<evidence type="ECO:0000313" key="2">
    <source>
        <dbReference type="EMBL" id="TBW58218.1"/>
    </source>
</evidence>
<accession>A0ABY1ZNS2</accession>
<name>A0ABY1ZNS2_9GAMM</name>
<protein>
    <submittedName>
        <fullName evidence="2">Uncharacterized protein</fullName>
    </submittedName>
</protein>
<dbReference type="Proteomes" id="UP000313645">
    <property type="component" value="Unassembled WGS sequence"/>
</dbReference>
<evidence type="ECO:0000313" key="3">
    <source>
        <dbReference type="Proteomes" id="UP000313645"/>
    </source>
</evidence>
<keyword evidence="3" id="KW-1185">Reference proteome</keyword>
<keyword evidence="1" id="KW-0812">Transmembrane</keyword>
<keyword evidence="1" id="KW-1133">Transmembrane helix</keyword>
<feature type="transmembrane region" description="Helical" evidence="1">
    <location>
        <begin position="230"/>
        <end position="250"/>
    </location>
</feature>
<organism evidence="2 3">
    <name type="scientific">Marinobacter halodurans</name>
    <dbReference type="NCBI Taxonomy" id="2528979"/>
    <lineage>
        <taxon>Bacteria</taxon>
        <taxon>Pseudomonadati</taxon>
        <taxon>Pseudomonadota</taxon>
        <taxon>Gammaproteobacteria</taxon>
        <taxon>Pseudomonadales</taxon>
        <taxon>Marinobacteraceae</taxon>
        <taxon>Marinobacter</taxon>
    </lineage>
</organism>
<gene>
    <name evidence="2" type="ORF">EZI54_05050</name>
</gene>
<reference evidence="2 3" key="1">
    <citation type="submission" date="2019-02" db="EMBL/GenBank/DDBJ databases">
        <title>Marinobacter halodurans sp. nov., a marine bacterium isolated from sea tidal flat.</title>
        <authorList>
            <person name="Yoo Y."/>
            <person name="Lee D.W."/>
            <person name="Kim B.S."/>
            <person name="Kim J.-J."/>
        </authorList>
    </citation>
    <scope>NUCLEOTIDE SEQUENCE [LARGE SCALE GENOMIC DNA]</scope>
    <source>
        <strain evidence="2 3">YJ-S3-2</strain>
    </source>
</reference>
<sequence length="255" mass="26741">MLLLLIKIVVTLVTVLALAWLAERVSTRVAGVLAGFPLGTGVALFFLGFEQGPDYAADAARGTLLGFIGAQALALAFAASASPQRLKTLALSLLAFLAVALPLSLLDLSLWLALPVSVASTIVAHRLMRHLADTAITLRQPPGWGVHILRGIVSGLIVVGVTSAAYWGSTTLSGVLAAFPITFFPLLAIVFWQHGPAPAQTLVKHYPAGMGSLITHTVAVALLYPHLGIIAGTLCALALATVWSAGWLAWQRRMS</sequence>
<dbReference type="EMBL" id="SJDL01000005">
    <property type="protein sequence ID" value="TBW58218.1"/>
    <property type="molecule type" value="Genomic_DNA"/>
</dbReference>
<dbReference type="RefSeq" id="WP_131479674.1">
    <property type="nucleotide sequence ID" value="NZ_SJDL01000005.1"/>
</dbReference>
<comment type="caution">
    <text evidence="2">The sequence shown here is derived from an EMBL/GenBank/DDBJ whole genome shotgun (WGS) entry which is preliminary data.</text>
</comment>
<keyword evidence="1" id="KW-0472">Membrane</keyword>
<feature type="transmembrane region" description="Helical" evidence="1">
    <location>
        <begin position="148"/>
        <end position="168"/>
    </location>
</feature>
<feature type="transmembrane region" description="Helical" evidence="1">
    <location>
        <begin position="86"/>
        <end position="104"/>
    </location>
</feature>